<dbReference type="RefSeq" id="XP_035347842.1">
    <property type="nucleotide sequence ID" value="XM_035491949.1"/>
</dbReference>
<protein>
    <submittedName>
        <fullName evidence="2">Uncharacterized protein</fullName>
    </submittedName>
</protein>
<reference evidence="3" key="1">
    <citation type="submission" date="2020-06" db="EMBL/GenBank/DDBJ databases">
        <title>A chromosome-scale genome assembly of Talaromyces rugulosus W13939.</title>
        <authorList>
            <person name="Wang B."/>
            <person name="Guo L."/>
            <person name="Ye K."/>
            <person name="Wang L."/>
        </authorList>
    </citation>
    <scope>NUCLEOTIDE SEQUENCE [LARGE SCALE GENOMIC DNA]</scope>
    <source>
        <strain evidence="3">W13939</strain>
    </source>
</reference>
<evidence type="ECO:0000256" key="1">
    <source>
        <dbReference type="SAM" id="Phobius"/>
    </source>
</evidence>
<evidence type="ECO:0000313" key="3">
    <source>
        <dbReference type="Proteomes" id="UP000509510"/>
    </source>
</evidence>
<feature type="non-terminal residue" evidence="2">
    <location>
        <position position="1"/>
    </location>
</feature>
<dbReference type="OrthoDB" id="3597048at2759"/>
<dbReference type="EMBL" id="CP055902">
    <property type="protein sequence ID" value="QKX61668.1"/>
    <property type="molecule type" value="Genomic_DNA"/>
</dbReference>
<feature type="transmembrane region" description="Helical" evidence="1">
    <location>
        <begin position="101"/>
        <end position="124"/>
    </location>
</feature>
<keyword evidence="3" id="KW-1185">Reference proteome</keyword>
<keyword evidence="1" id="KW-0812">Transmembrane</keyword>
<dbReference type="AlphaFoldDB" id="A0A7H8R6T2"/>
<proteinExistence type="predicted"/>
<evidence type="ECO:0000313" key="2">
    <source>
        <dbReference type="EMBL" id="QKX61668.1"/>
    </source>
</evidence>
<keyword evidence="1" id="KW-1133">Transmembrane helix</keyword>
<organism evidence="2 3">
    <name type="scientific">Talaromyces rugulosus</name>
    <name type="common">Penicillium rugulosum</name>
    <dbReference type="NCBI Taxonomy" id="121627"/>
    <lineage>
        <taxon>Eukaryota</taxon>
        <taxon>Fungi</taxon>
        <taxon>Dikarya</taxon>
        <taxon>Ascomycota</taxon>
        <taxon>Pezizomycotina</taxon>
        <taxon>Eurotiomycetes</taxon>
        <taxon>Eurotiomycetidae</taxon>
        <taxon>Eurotiales</taxon>
        <taxon>Trichocomaceae</taxon>
        <taxon>Talaromyces</taxon>
        <taxon>Talaromyces sect. Islandici</taxon>
    </lineage>
</organism>
<dbReference type="KEGG" id="trg:TRUGW13939_08820"/>
<sequence length="228" mass="25843">MPMKRSLLLPYFVLLIFATIQLALVSRMVAFLHIQKTQVKTYQALGSDSPLGFKIHVLPEKLSLNQGHTTNGAAGYGLVLSIALLAFTFSFRDDRDHTKKLLTMTILLALLSFFILSAFIYVFAVTYLTSNNRINTIYAQSIDGAPYPIDSWTPETWYKALLLLPLTNVDLTGAYQEMAVWRWWIIPYLIVSMLAFGWTAIVWLNERSFKQPKSNLAVSMYTCVISLS</sequence>
<dbReference type="GeneID" id="55996308"/>
<gene>
    <name evidence="2" type="ORF">TRUGW13939_08820</name>
</gene>
<name>A0A7H8R6T2_TALRU</name>
<dbReference type="Proteomes" id="UP000509510">
    <property type="component" value="Chromosome V"/>
</dbReference>
<accession>A0A7H8R6T2</accession>
<feature type="transmembrane region" description="Helical" evidence="1">
    <location>
        <begin position="73"/>
        <end position="89"/>
    </location>
</feature>
<keyword evidence="1" id="KW-0472">Membrane</keyword>
<feature type="transmembrane region" description="Helical" evidence="1">
    <location>
        <begin position="181"/>
        <end position="204"/>
    </location>
</feature>